<dbReference type="InterPro" id="IPR001775">
    <property type="entry name" value="GspD/PilQ"/>
</dbReference>
<evidence type="ECO:0000256" key="10">
    <source>
        <dbReference type="RuleBase" id="RU004004"/>
    </source>
</evidence>
<keyword evidence="16" id="KW-1185">Reference proteome</keyword>
<feature type="domain" description="Type II/III secretion system secretin-like" evidence="12">
    <location>
        <begin position="420"/>
        <end position="582"/>
    </location>
</feature>
<evidence type="ECO:0000256" key="1">
    <source>
        <dbReference type="ARBA" id="ARBA00004442"/>
    </source>
</evidence>
<evidence type="ECO:0000256" key="5">
    <source>
        <dbReference type="ARBA" id="ARBA00022692"/>
    </source>
</evidence>
<comment type="subcellular location">
    <subcellularLocation>
        <location evidence="1 10">Cell outer membrane</location>
    </subcellularLocation>
</comment>
<dbReference type="InterPro" id="IPR050810">
    <property type="entry name" value="Bact_Secretion_Sys_Channel"/>
</dbReference>
<dbReference type="InterPro" id="IPR013356">
    <property type="entry name" value="T2SS_GspD"/>
</dbReference>
<dbReference type="GO" id="GO:0015628">
    <property type="term" value="P:protein secretion by the type II secretion system"/>
    <property type="evidence" value="ECO:0007669"/>
    <property type="project" value="InterPro"/>
</dbReference>
<dbReference type="PRINTS" id="PR00811">
    <property type="entry name" value="BCTERIALGSPD"/>
</dbReference>
<evidence type="ECO:0000256" key="7">
    <source>
        <dbReference type="ARBA" id="ARBA00022927"/>
    </source>
</evidence>
<keyword evidence="6 11" id="KW-0732">Signal</keyword>
<dbReference type="InterPro" id="IPR049371">
    <property type="entry name" value="GspD-like_N0"/>
</dbReference>
<accession>A0A521CZD7</accession>
<dbReference type="PANTHER" id="PTHR30332">
    <property type="entry name" value="PROBABLE GENERAL SECRETION PATHWAY PROTEIN D"/>
    <property type="match status" value="1"/>
</dbReference>
<evidence type="ECO:0000256" key="2">
    <source>
        <dbReference type="ARBA" id="ARBA00006980"/>
    </source>
</evidence>
<gene>
    <name evidence="15" type="ORF">SAMN06269117_11623</name>
</gene>
<dbReference type="InterPro" id="IPR004846">
    <property type="entry name" value="T2SS/T3SS_dom"/>
</dbReference>
<evidence type="ECO:0000256" key="4">
    <source>
        <dbReference type="ARBA" id="ARBA00022452"/>
    </source>
</evidence>
<dbReference type="EMBL" id="FXTM01000016">
    <property type="protein sequence ID" value="SMO64806.1"/>
    <property type="molecule type" value="Genomic_DNA"/>
</dbReference>
<dbReference type="Proteomes" id="UP000317315">
    <property type="component" value="Unassembled WGS sequence"/>
</dbReference>
<dbReference type="InterPro" id="IPR005644">
    <property type="entry name" value="NolW-like"/>
</dbReference>
<evidence type="ECO:0000259" key="13">
    <source>
        <dbReference type="Pfam" id="PF03958"/>
    </source>
</evidence>
<evidence type="ECO:0000259" key="12">
    <source>
        <dbReference type="Pfam" id="PF00263"/>
    </source>
</evidence>
<reference evidence="15 16" key="1">
    <citation type="submission" date="2017-05" db="EMBL/GenBank/DDBJ databases">
        <authorList>
            <person name="Varghese N."/>
            <person name="Submissions S."/>
        </authorList>
    </citation>
    <scope>NUCLEOTIDE SEQUENCE [LARGE SCALE GENOMIC DNA]</scope>
    <source>
        <strain evidence="15 16">DSM 16304</strain>
    </source>
</reference>
<evidence type="ECO:0000256" key="8">
    <source>
        <dbReference type="ARBA" id="ARBA00023136"/>
    </source>
</evidence>
<dbReference type="Pfam" id="PF00263">
    <property type="entry name" value="Secretin"/>
    <property type="match status" value="1"/>
</dbReference>
<dbReference type="PANTHER" id="PTHR30332:SF24">
    <property type="entry name" value="SECRETIN GSPD-RELATED"/>
    <property type="match status" value="1"/>
</dbReference>
<sequence>MRSKILVLSTLILSFVNPMSSFSQEKPKSVQVNFEDVNIKDFTKIVSQTVGKNIIIPPSLRGKITIVSPKPIPKKQFFNLFVAALDELGYQIVDYGSYIKIVRSREAARESASLAKGRLDGGDRILTYVYIPNHLKIISVEGLVRNMLSGIGRVSYVRNSNAIVITDKEKNIHKILQILNRLDRAPVKLKIALFTLKNANASDTVKVLSALLDKSFAFDISRTVPLPGRDYYHFAVDRRTNTVYLVGTEGVLERVRELLPKLDVPVSVKSGNIHIVKLRYAFADDTAKVLNNLFRGSSRSRYGLTGSVKVVSDKGSNSLIVLASPEDFSVVKRVIEGIDVKRPQVFVEVQIVEMSMDKLLQLGVEWKFLSRGEHVPFGGSLYGSLPLQPGYPSSVSPGLLLGLAKWREGTPDIGLLLNAYAKEGGVNVIATPQILTLDNEEAEINISKVIPYSTGMKYDANNNPVISYDYKDVGIVLKITPHITSSGEVKLKVYEKVEDVVGYANADQTAPITSKREAKTTVDVQDGQTLVIGGLIKSKKLTTVEKVPVLGSIPLIGNLFKKTGHQIEKTNLLVFITPHVVRNVKEENELTRNKINIYLNNIREIERSRKGVLSDLKGFGKFELDREMNFNVKDVN</sequence>
<keyword evidence="3 10" id="KW-0813">Transport</keyword>
<feature type="signal peptide" evidence="11">
    <location>
        <begin position="1"/>
        <end position="23"/>
    </location>
</feature>
<organism evidence="15 16">
    <name type="scientific">Balnearium lithotrophicum</name>
    <dbReference type="NCBI Taxonomy" id="223788"/>
    <lineage>
        <taxon>Bacteria</taxon>
        <taxon>Pseudomonadati</taxon>
        <taxon>Aquificota</taxon>
        <taxon>Aquificia</taxon>
        <taxon>Desulfurobacteriales</taxon>
        <taxon>Desulfurobacteriaceae</taxon>
        <taxon>Balnearium</taxon>
    </lineage>
</organism>
<comment type="similarity">
    <text evidence="2">Belongs to the bacterial secretin family. GSP D subfamily.</text>
</comment>
<feature type="domain" description="NolW-like" evidence="13">
    <location>
        <begin position="274"/>
        <end position="344"/>
    </location>
</feature>
<dbReference type="RefSeq" id="WP_142935791.1">
    <property type="nucleotide sequence ID" value="NZ_FXTM01000016.1"/>
</dbReference>
<dbReference type="Gene3D" id="3.30.1370.120">
    <property type="match status" value="3"/>
</dbReference>
<dbReference type="GO" id="GO:0009279">
    <property type="term" value="C:cell outer membrane"/>
    <property type="evidence" value="ECO:0007669"/>
    <property type="project" value="UniProtKB-SubCell"/>
</dbReference>
<dbReference type="InterPro" id="IPR004845">
    <property type="entry name" value="T2SS_GspD_CS"/>
</dbReference>
<dbReference type="GO" id="GO:0015627">
    <property type="term" value="C:type II protein secretion system complex"/>
    <property type="evidence" value="ECO:0007669"/>
    <property type="project" value="InterPro"/>
</dbReference>
<evidence type="ECO:0000313" key="16">
    <source>
        <dbReference type="Proteomes" id="UP000317315"/>
    </source>
</evidence>
<feature type="chain" id="PRO_5022188836" evidence="11">
    <location>
        <begin position="24"/>
        <end position="636"/>
    </location>
</feature>
<evidence type="ECO:0000313" key="15">
    <source>
        <dbReference type="EMBL" id="SMO64806.1"/>
    </source>
</evidence>
<keyword evidence="4" id="KW-1134">Transmembrane beta strand</keyword>
<name>A0A521CZD7_9BACT</name>
<dbReference type="AlphaFoldDB" id="A0A521CZD7"/>
<proteinExistence type="inferred from homology"/>
<feature type="domain" description="GspD-like N0" evidence="14">
    <location>
        <begin position="32"/>
        <end position="101"/>
    </location>
</feature>
<dbReference type="NCBIfam" id="TIGR02517">
    <property type="entry name" value="type_II_gspD"/>
    <property type="match status" value="1"/>
</dbReference>
<dbReference type="Pfam" id="PF21305">
    <property type="entry name" value="type_II_gspD_N0"/>
    <property type="match status" value="1"/>
</dbReference>
<evidence type="ECO:0000259" key="14">
    <source>
        <dbReference type="Pfam" id="PF21305"/>
    </source>
</evidence>
<evidence type="ECO:0000256" key="9">
    <source>
        <dbReference type="ARBA" id="ARBA00023237"/>
    </source>
</evidence>
<keyword evidence="8" id="KW-0472">Membrane</keyword>
<evidence type="ECO:0000256" key="3">
    <source>
        <dbReference type="ARBA" id="ARBA00022448"/>
    </source>
</evidence>
<feature type="domain" description="NolW-like" evidence="13">
    <location>
        <begin position="192"/>
        <end position="266"/>
    </location>
</feature>
<dbReference type="PROSITE" id="PS00875">
    <property type="entry name" value="T2SP_D"/>
    <property type="match status" value="1"/>
</dbReference>
<dbReference type="InterPro" id="IPR038591">
    <property type="entry name" value="NolW-like_sf"/>
</dbReference>
<protein>
    <submittedName>
        <fullName evidence="15">Type II secretion system protein D (GspD)</fullName>
    </submittedName>
</protein>
<dbReference type="Pfam" id="PF03958">
    <property type="entry name" value="Secretin_N"/>
    <property type="match status" value="2"/>
</dbReference>
<keyword evidence="9" id="KW-0998">Cell outer membrane</keyword>
<dbReference type="OrthoDB" id="9779724at2"/>
<keyword evidence="7" id="KW-0653">Protein transport</keyword>
<keyword evidence="5" id="KW-0812">Transmembrane</keyword>
<evidence type="ECO:0000256" key="11">
    <source>
        <dbReference type="SAM" id="SignalP"/>
    </source>
</evidence>
<evidence type="ECO:0000256" key="6">
    <source>
        <dbReference type="ARBA" id="ARBA00022729"/>
    </source>
</evidence>